<dbReference type="Gene3D" id="1.10.287.740">
    <property type="entry name" value="Photosystem II PsbZ, reaction centre"/>
    <property type="match status" value="1"/>
</dbReference>
<dbReference type="AlphaFoldDB" id="A0A173CTG9"/>
<evidence type="ECO:0000256" key="3">
    <source>
        <dbReference type="ARBA" id="ARBA00021665"/>
    </source>
</evidence>
<keyword evidence="15" id="KW-0150">Chloroplast</keyword>
<protein>
    <recommendedName>
        <fullName evidence="3 12">Photosystem II reaction center protein Z</fullName>
        <shortName evidence="12">PSII-Z</shortName>
    </recommendedName>
</protein>
<evidence type="ECO:0000256" key="12">
    <source>
        <dbReference type="HAMAP-Rule" id="MF_00644"/>
    </source>
</evidence>
<comment type="function">
    <text evidence="12">May control the interaction of photosystem II (PSII) cores with the light-harvesting antenna, regulates electron flow through the 2 photosystem reaction centers. PSII is a light-driven water plastoquinone oxidoreductase, using light energy to abstract electrons from H(2)O, generating a proton gradient subsequently used for ATP formation.</text>
</comment>
<keyword evidence="5 12" id="KW-0602">Photosynthesis</keyword>
<keyword evidence="15" id="KW-0934">Plastid</keyword>
<keyword evidence="7 12" id="KW-1133">Transmembrane helix</keyword>
<reference evidence="15" key="1">
    <citation type="submission" date="2016-03" db="EMBL/GenBank/DDBJ databases">
        <title>The 'other' coral symbiont: Ostreobium diversity and distribution.</title>
        <authorList>
            <person name="del Campo J."/>
            <person name="Pombert J.-F."/>
            <person name="Slapeta J."/>
            <person name="Larkum A."/>
            <person name="Keeling P.J."/>
        </authorList>
    </citation>
    <scope>NUCLEOTIDE SEQUENCE</scope>
    <source>
        <strain evidence="15">OS1B</strain>
    </source>
</reference>
<evidence type="ECO:0000256" key="1">
    <source>
        <dbReference type="ARBA" id="ARBA00004141"/>
    </source>
</evidence>
<comment type="function">
    <text evidence="13">Controls the interaction of photosystem II (PSII) cores with the light-harvesting antenna, regulates electron flow through the 2 photosystem reaction centers. PSII is a light-driven water plastoquinone oxidoreductase, using light energy to abstract electrons from H(2)O, generating a proton gradient subsequently used for ATP formation.</text>
</comment>
<proteinExistence type="inferred from homology"/>
<dbReference type="Pfam" id="PF01737">
    <property type="entry name" value="Ycf9"/>
    <property type="match status" value="1"/>
</dbReference>
<dbReference type="InterPro" id="IPR002644">
    <property type="entry name" value="PSII_PsbZ"/>
</dbReference>
<comment type="similarity">
    <text evidence="2 12 13">Belongs to the PsbZ family.</text>
</comment>
<dbReference type="HAMAP" id="MF_00644">
    <property type="entry name" value="PSII_PsbZ"/>
    <property type="match status" value="1"/>
</dbReference>
<keyword evidence="8 12" id="KW-0793">Thylakoid</keyword>
<dbReference type="PANTHER" id="PTHR34971">
    <property type="entry name" value="PHOTOSYSTEM II REACTION CENTER PROTEIN Z"/>
    <property type="match status" value="1"/>
</dbReference>
<organism evidence="15">
    <name type="scientific">Ostreobium sp. OS1B</name>
    <dbReference type="NCBI Taxonomy" id="1851547"/>
    <lineage>
        <taxon>Eukaryota</taxon>
        <taxon>Viridiplantae</taxon>
        <taxon>Chlorophyta</taxon>
        <taxon>core chlorophytes</taxon>
        <taxon>Ulvophyceae</taxon>
        <taxon>TCBD clade</taxon>
        <taxon>Bryopsidales</taxon>
        <taxon>Ostreobineae</taxon>
        <taxon>Ostreobiaceae</taxon>
        <taxon>Ostreobium</taxon>
    </lineage>
</organism>
<keyword evidence="6 12" id="KW-0812">Transmembrane</keyword>
<keyword evidence="10 12" id="KW-0604">Photosystem II</keyword>
<evidence type="ECO:0000256" key="5">
    <source>
        <dbReference type="ARBA" id="ARBA00022531"/>
    </source>
</evidence>
<evidence type="ECO:0000256" key="4">
    <source>
        <dbReference type="ARBA" id="ARBA00022469"/>
    </source>
</evidence>
<sequence length="62" mass="6714">MATLFQLATYALVGLSFVLVVGVPVAFAYPEGWSENKRTVFSGVGLWIFLVFLVGVLSSFVV</sequence>
<evidence type="ECO:0000256" key="8">
    <source>
        <dbReference type="ARBA" id="ARBA00023078"/>
    </source>
</evidence>
<dbReference type="NCBIfam" id="TIGR03043">
    <property type="entry name" value="PS_II_psbZ"/>
    <property type="match status" value="1"/>
</dbReference>
<evidence type="ECO:0000256" key="6">
    <source>
        <dbReference type="ARBA" id="ARBA00022692"/>
    </source>
</evidence>
<keyword evidence="4 12" id="KW-0674">Reaction center</keyword>
<dbReference type="PANTHER" id="PTHR34971:SF2">
    <property type="entry name" value="PHOTOSYSTEM II REACTION CENTER PROTEIN Z"/>
    <property type="match status" value="1"/>
</dbReference>
<gene>
    <name evidence="12 15" type="primary">psbZ</name>
</gene>
<comment type="subcellular location">
    <subcellularLocation>
        <location evidence="1">Membrane</location>
        <topology evidence="1">Multi-pass membrane protein</topology>
    </subcellularLocation>
    <subcellularLocation>
        <location evidence="12">Plastid</location>
        <location evidence="12">Chloroplast thylakoid membrane</location>
        <topology evidence="12">Multi-pass membrane protein</topology>
    </subcellularLocation>
</comment>
<dbReference type="GO" id="GO:0009535">
    <property type="term" value="C:chloroplast thylakoid membrane"/>
    <property type="evidence" value="ECO:0007669"/>
    <property type="project" value="UniProtKB-SubCell"/>
</dbReference>
<dbReference type="SUPFAM" id="SSF161055">
    <property type="entry name" value="PsbZ-like"/>
    <property type="match status" value="1"/>
</dbReference>
<keyword evidence="9 12" id="KW-0472">Membrane</keyword>
<evidence type="ECO:0000256" key="11">
    <source>
        <dbReference type="ARBA" id="ARBA00038734"/>
    </source>
</evidence>
<evidence type="ECO:0000256" key="7">
    <source>
        <dbReference type="ARBA" id="ARBA00022989"/>
    </source>
</evidence>
<feature type="transmembrane region" description="Helical" evidence="14">
    <location>
        <begin position="41"/>
        <end position="61"/>
    </location>
</feature>
<dbReference type="GO" id="GO:0042549">
    <property type="term" value="P:photosystem II stabilization"/>
    <property type="evidence" value="ECO:0007669"/>
    <property type="project" value="InterPro"/>
</dbReference>
<evidence type="ECO:0000256" key="2">
    <source>
        <dbReference type="ARBA" id="ARBA00008367"/>
    </source>
</evidence>
<comment type="subunit">
    <text evidence="11 12">PSII is composed of 1 copy each of membrane proteins PsbA, PsbB, PsbC, PsbD, PsbE, PsbF, PsbH, PsbI, PsbJ, PsbK, PsbL, PsbM, PsbT, PsbY, PsbZ, Psb30/Ycf12, at least 3 peripheral proteins of the oxygen-evolving complex and a large number of cofactors. It forms dimeric complexes.</text>
</comment>
<accession>A0A173CTG9</accession>
<evidence type="ECO:0000256" key="14">
    <source>
        <dbReference type="SAM" id="Phobius"/>
    </source>
</evidence>
<evidence type="ECO:0000256" key="13">
    <source>
        <dbReference type="RuleBase" id="RU003472"/>
    </source>
</evidence>
<evidence type="ECO:0000313" key="15">
    <source>
        <dbReference type="EMBL" id="ANG44455.1"/>
    </source>
</evidence>
<geneLocation type="chloroplast" evidence="15"/>
<dbReference type="GO" id="GO:0015979">
    <property type="term" value="P:photosynthesis"/>
    <property type="evidence" value="ECO:0007669"/>
    <property type="project" value="UniProtKB-UniRule"/>
</dbReference>
<evidence type="ECO:0000256" key="9">
    <source>
        <dbReference type="ARBA" id="ARBA00023136"/>
    </source>
</evidence>
<dbReference type="InterPro" id="IPR036512">
    <property type="entry name" value="PSII_PsbZ_sf"/>
</dbReference>
<dbReference type="GO" id="GO:0009539">
    <property type="term" value="C:photosystem II reaction center"/>
    <property type="evidence" value="ECO:0007669"/>
    <property type="project" value="InterPro"/>
</dbReference>
<dbReference type="EMBL" id="KU979013">
    <property type="protein sequence ID" value="ANG44455.1"/>
    <property type="molecule type" value="Genomic_DNA"/>
</dbReference>
<evidence type="ECO:0000256" key="10">
    <source>
        <dbReference type="ARBA" id="ARBA00023276"/>
    </source>
</evidence>
<feature type="transmembrane region" description="Helical" evidence="14">
    <location>
        <begin position="7"/>
        <end position="29"/>
    </location>
</feature>
<name>A0A173CTG9_9CHLO</name>